<dbReference type="Proteomes" id="UP000281549">
    <property type="component" value="Unassembled WGS sequence"/>
</dbReference>
<proteinExistence type="predicted"/>
<sequence>AGQCLEITKDGTLTLAGCDGKKKEQLLMYGSENIPVNLKSEKWEIKDKKFVFKPLFQVKTEKGDQCVRHDASIGTCDDLSVFKPYKTKLSEMEREILIQPMTGKSDGQCVAFVDKSWKLEKCDTNSSKLFTEAQVFMNDKDPVNIEGSKYIFAFLGI</sequence>
<evidence type="ECO:0000313" key="1">
    <source>
        <dbReference type="EMBL" id="RKP19608.1"/>
    </source>
</evidence>
<feature type="non-terminal residue" evidence="1">
    <location>
        <position position="1"/>
    </location>
</feature>
<dbReference type="EMBL" id="ML005195">
    <property type="protein sequence ID" value="RKP19608.1"/>
    <property type="molecule type" value="Genomic_DNA"/>
</dbReference>
<dbReference type="AlphaFoldDB" id="A0A4P9YJM5"/>
<protein>
    <submittedName>
        <fullName evidence="1">Uncharacterized protein</fullName>
    </submittedName>
</protein>
<organism evidence="1 2">
    <name type="scientific">Rozella allomycis (strain CSF55)</name>
    <dbReference type="NCBI Taxonomy" id="988480"/>
    <lineage>
        <taxon>Eukaryota</taxon>
        <taxon>Fungi</taxon>
        <taxon>Fungi incertae sedis</taxon>
        <taxon>Cryptomycota</taxon>
        <taxon>Cryptomycota incertae sedis</taxon>
        <taxon>Rozella</taxon>
    </lineage>
</organism>
<name>A0A4P9YJM5_ROZAC</name>
<reference evidence="2" key="1">
    <citation type="journal article" date="2018" name="Nat. Microbiol.">
        <title>Leveraging single-cell genomics to expand the fungal tree of life.</title>
        <authorList>
            <person name="Ahrendt S.R."/>
            <person name="Quandt C.A."/>
            <person name="Ciobanu D."/>
            <person name="Clum A."/>
            <person name="Salamov A."/>
            <person name="Andreopoulos B."/>
            <person name="Cheng J.F."/>
            <person name="Woyke T."/>
            <person name="Pelin A."/>
            <person name="Henrissat B."/>
            <person name="Reynolds N.K."/>
            <person name="Benny G.L."/>
            <person name="Smith M.E."/>
            <person name="James T.Y."/>
            <person name="Grigoriev I.V."/>
        </authorList>
    </citation>
    <scope>NUCLEOTIDE SEQUENCE [LARGE SCALE GENOMIC DNA]</scope>
    <source>
        <strain evidence="2">CSF55</strain>
    </source>
</reference>
<evidence type="ECO:0000313" key="2">
    <source>
        <dbReference type="Proteomes" id="UP000281549"/>
    </source>
</evidence>
<accession>A0A4P9YJM5</accession>
<gene>
    <name evidence="1" type="ORF">ROZALSC1DRAFT_28812</name>
</gene>